<dbReference type="InterPro" id="IPR036291">
    <property type="entry name" value="NAD(P)-bd_dom_sf"/>
</dbReference>
<feature type="domain" description="Gfo/Idh/MocA-like oxidoreductase N-terminal" evidence="1">
    <location>
        <begin position="6"/>
        <end position="126"/>
    </location>
</feature>
<dbReference type="InterPro" id="IPR000683">
    <property type="entry name" value="Gfo/Idh/MocA-like_OxRdtase_N"/>
</dbReference>
<dbReference type="Gene3D" id="3.40.50.720">
    <property type="entry name" value="NAD(P)-binding Rossmann-like Domain"/>
    <property type="match status" value="1"/>
</dbReference>
<evidence type="ECO:0000313" key="4">
    <source>
        <dbReference type="Proteomes" id="UP000622648"/>
    </source>
</evidence>
<evidence type="ECO:0000259" key="1">
    <source>
        <dbReference type="Pfam" id="PF01408"/>
    </source>
</evidence>
<dbReference type="EMBL" id="BMJO01000010">
    <property type="protein sequence ID" value="GGE70371.1"/>
    <property type="molecule type" value="Genomic_DNA"/>
</dbReference>
<dbReference type="Pfam" id="PF01408">
    <property type="entry name" value="GFO_IDH_MocA"/>
    <property type="match status" value="1"/>
</dbReference>
<dbReference type="SUPFAM" id="SSF51735">
    <property type="entry name" value="NAD(P)-binding Rossmann-fold domains"/>
    <property type="match status" value="1"/>
</dbReference>
<dbReference type="Proteomes" id="UP000622648">
    <property type="component" value="Unassembled WGS sequence"/>
</dbReference>
<feature type="domain" description="GFO/IDH/MocA-like oxidoreductase" evidence="2">
    <location>
        <begin position="134"/>
        <end position="260"/>
    </location>
</feature>
<dbReference type="SUPFAM" id="SSF55347">
    <property type="entry name" value="Glyceraldehyde-3-phosphate dehydrogenase-like, C-terminal domain"/>
    <property type="match status" value="1"/>
</dbReference>
<dbReference type="InterPro" id="IPR055170">
    <property type="entry name" value="GFO_IDH_MocA-like_dom"/>
</dbReference>
<proteinExistence type="predicted"/>
<gene>
    <name evidence="3" type="ORF">GCM10011413_41320</name>
</gene>
<comment type="caution">
    <text evidence="3">The sequence shown here is derived from an EMBL/GenBank/DDBJ whole genome shotgun (WGS) entry which is preliminary data.</text>
</comment>
<dbReference type="Pfam" id="PF22725">
    <property type="entry name" value="GFO_IDH_MocA_C3"/>
    <property type="match status" value="1"/>
</dbReference>
<dbReference type="PANTHER" id="PTHR43249:SF1">
    <property type="entry name" value="D-GLUCOSIDE 3-DEHYDROGENASE"/>
    <property type="match status" value="1"/>
</dbReference>
<accession>A0ABQ1SZQ0</accession>
<protein>
    <submittedName>
        <fullName evidence="3">Oxidoreductase</fullName>
    </submittedName>
</protein>
<sequence length="330" mass="36747">MHMTEIKWGIIGCGDVTEVKSGPAFNKAPNSSLVAVMRRDAAKAEDYAQRHGVPKWYSNADELINDPEVNAIYIATPPLQHEEFTIKSLAAGKPVYVEKPMALNSEAAKRMVVASNQYGIKLSVAHYRRLQPLFLKIKSLLEEQAIGDIRFIDLKMLQPQKSVIIASAESDWRTNPEIAGGGLFHDLAPHQLDLMLYYFGEIKTAHGIAVNQSGNGQVDDLVTGHILFENGVVFNGTWCFTVAEEQQLDRCEIFGTKGKISFPMFGHQIILTINGEDEKLDFLPLAHVEQPMIEKVVAYFLNQAENPCSGEEAVKTMELLDGFTNQLQKE</sequence>
<evidence type="ECO:0000259" key="2">
    <source>
        <dbReference type="Pfam" id="PF22725"/>
    </source>
</evidence>
<name>A0ABQ1SZQ0_9SPHI</name>
<dbReference type="Gene3D" id="3.30.360.10">
    <property type="entry name" value="Dihydrodipicolinate Reductase, domain 2"/>
    <property type="match status" value="1"/>
</dbReference>
<organism evidence="3 4">
    <name type="scientific">Pedobacter psychrotolerans</name>
    <dbReference type="NCBI Taxonomy" id="1843235"/>
    <lineage>
        <taxon>Bacteria</taxon>
        <taxon>Pseudomonadati</taxon>
        <taxon>Bacteroidota</taxon>
        <taxon>Sphingobacteriia</taxon>
        <taxon>Sphingobacteriales</taxon>
        <taxon>Sphingobacteriaceae</taxon>
        <taxon>Pedobacter</taxon>
    </lineage>
</organism>
<reference evidence="4" key="1">
    <citation type="journal article" date="2019" name="Int. J. Syst. Evol. Microbiol.">
        <title>The Global Catalogue of Microorganisms (GCM) 10K type strain sequencing project: providing services to taxonomists for standard genome sequencing and annotation.</title>
        <authorList>
            <consortium name="The Broad Institute Genomics Platform"/>
            <consortium name="The Broad Institute Genome Sequencing Center for Infectious Disease"/>
            <person name="Wu L."/>
            <person name="Ma J."/>
        </authorList>
    </citation>
    <scope>NUCLEOTIDE SEQUENCE [LARGE SCALE GENOMIC DNA]</scope>
    <source>
        <strain evidence="4">CGMCC 1.15644</strain>
    </source>
</reference>
<evidence type="ECO:0000313" key="3">
    <source>
        <dbReference type="EMBL" id="GGE70371.1"/>
    </source>
</evidence>
<dbReference type="InterPro" id="IPR052515">
    <property type="entry name" value="Gfo/Idh/MocA_Oxidoreductase"/>
</dbReference>
<keyword evidence="4" id="KW-1185">Reference proteome</keyword>
<dbReference type="PANTHER" id="PTHR43249">
    <property type="entry name" value="UDP-N-ACETYL-2-AMINO-2-DEOXY-D-GLUCURONATE OXIDASE"/>
    <property type="match status" value="1"/>
</dbReference>